<evidence type="ECO:0000256" key="1">
    <source>
        <dbReference type="ARBA" id="ARBA00004141"/>
    </source>
</evidence>
<evidence type="ECO:0000313" key="9">
    <source>
        <dbReference type="Proteomes" id="UP000254938"/>
    </source>
</evidence>
<sequence>MGESAMAIGCAISLTAFTAFSLVLGQQISIPVALGAVFLMGVLFTVISATGIRSWILRNLPQGVAHGTGIGIGLFLLLIAANGVGLVIKNPLDGLPVALGNFDSFPVVMSLIGLAVIIGLEKMKVPGGILLTIIGVSIVGLIFDPNVHFSGIFAMPSLSDGQGNSLIGSLDIVGALNPVVLPSVLALVMTAVFDATGTIRAVAGQANLLDKDGQIINGGKALTTDSLSSVFSGLVGAAPAAVYIESAAGTAAGGKTGLTAVTVGVLFLLILFLSPLSYLVPAYATAPALMYVGLLMLSNVAKIDFNDFVDAMAGLITAVFIVLTCNIVTGIMIGFATLVIGRLVSGEWRKLNLGTVIIAVALVVFYAGGWAI</sequence>
<name>A0A377TLF4_KLEPN</name>
<dbReference type="InterPro" id="IPR045018">
    <property type="entry name" value="Azg-like"/>
</dbReference>
<dbReference type="AlphaFoldDB" id="A0A377TLF4"/>
<protein>
    <submittedName>
        <fullName evidence="8">Guanine-hypoxanthine permease</fullName>
    </submittedName>
</protein>
<dbReference type="PANTHER" id="PTHR43337">
    <property type="entry name" value="XANTHINE/URACIL PERMEASE C887.17-RELATED"/>
    <property type="match status" value="1"/>
</dbReference>
<evidence type="ECO:0000256" key="5">
    <source>
        <dbReference type="ARBA" id="ARBA00022989"/>
    </source>
</evidence>
<keyword evidence="6 7" id="KW-0472">Membrane</keyword>
<dbReference type="Proteomes" id="UP000254938">
    <property type="component" value="Unassembled WGS sequence"/>
</dbReference>
<evidence type="ECO:0000256" key="4">
    <source>
        <dbReference type="ARBA" id="ARBA00022692"/>
    </source>
</evidence>
<feature type="transmembrane region" description="Helical" evidence="7">
    <location>
        <begin position="125"/>
        <end position="143"/>
    </location>
</feature>
<feature type="transmembrane region" description="Helical" evidence="7">
    <location>
        <begin position="68"/>
        <end position="88"/>
    </location>
</feature>
<feature type="transmembrane region" description="Helical" evidence="7">
    <location>
        <begin position="35"/>
        <end position="56"/>
    </location>
</feature>
<dbReference type="InterPro" id="IPR006043">
    <property type="entry name" value="NCS2"/>
</dbReference>
<dbReference type="GO" id="GO:0015208">
    <property type="term" value="F:guanine transmembrane transporter activity"/>
    <property type="evidence" value="ECO:0007669"/>
    <property type="project" value="TreeGrafter"/>
</dbReference>
<reference evidence="8 9" key="1">
    <citation type="submission" date="2018-06" db="EMBL/GenBank/DDBJ databases">
        <authorList>
            <consortium name="Pathogen Informatics"/>
            <person name="Doyle S."/>
        </authorList>
    </citation>
    <scope>NUCLEOTIDE SEQUENCE [LARGE SCALE GENOMIC DNA]</scope>
    <source>
        <strain evidence="8 9">NCTC9140</strain>
    </source>
</reference>
<dbReference type="EMBL" id="UGKQ01000007">
    <property type="protein sequence ID" value="STS79464.1"/>
    <property type="molecule type" value="Genomic_DNA"/>
</dbReference>
<keyword evidence="5 7" id="KW-1133">Transmembrane helix</keyword>
<comment type="similarity">
    <text evidence="2">Belongs to the nucleobase:cation symporter-2 (NCS2) (TC 2.A.40) family. Azg-like subfamily.</text>
</comment>
<keyword evidence="3" id="KW-0813">Transport</keyword>
<feature type="transmembrane region" description="Helical" evidence="7">
    <location>
        <begin position="351"/>
        <end position="371"/>
    </location>
</feature>
<evidence type="ECO:0000256" key="6">
    <source>
        <dbReference type="ARBA" id="ARBA00023136"/>
    </source>
</evidence>
<dbReference type="PANTHER" id="PTHR43337:SF5">
    <property type="entry name" value="GUANINE_HYPOXANTHINE PERMEASE GHXP"/>
    <property type="match status" value="1"/>
</dbReference>
<feature type="transmembrane region" description="Helical" evidence="7">
    <location>
        <begin position="280"/>
        <end position="301"/>
    </location>
</feature>
<feature type="transmembrane region" description="Helical" evidence="7">
    <location>
        <begin position="94"/>
        <end position="118"/>
    </location>
</feature>
<dbReference type="Pfam" id="PF00860">
    <property type="entry name" value="Xan_ur_permease"/>
    <property type="match status" value="1"/>
</dbReference>
<accession>A0A377TLF4</accession>
<gene>
    <name evidence="8" type="primary">yjcD_2</name>
    <name evidence="8" type="ORF">NCTC9140_01144</name>
</gene>
<organism evidence="8 9">
    <name type="scientific">Klebsiella pneumoniae</name>
    <dbReference type="NCBI Taxonomy" id="573"/>
    <lineage>
        <taxon>Bacteria</taxon>
        <taxon>Pseudomonadati</taxon>
        <taxon>Pseudomonadota</taxon>
        <taxon>Gammaproteobacteria</taxon>
        <taxon>Enterobacterales</taxon>
        <taxon>Enterobacteriaceae</taxon>
        <taxon>Klebsiella/Raoultella group</taxon>
        <taxon>Klebsiella</taxon>
        <taxon>Klebsiella pneumoniae complex</taxon>
    </lineage>
</organism>
<dbReference type="GO" id="GO:0005886">
    <property type="term" value="C:plasma membrane"/>
    <property type="evidence" value="ECO:0007669"/>
    <property type="project" value="TreeGrafter"/>
</dbReference>
<evidence type="ECO:0000256" key="7">
    <source>
        <dbReference type="SAM" id="Phobius"/>
    </source>
</evidence>
<proteinExistence type="inferred from homology"/>
<evidence type="ECO:0000256" key="3">
    <source>
        <dbReference type="ARBA" id="ARBA00022448"/>
    </source>
</evidence>
<feature type="transmembrane region" description="Helical" evidence="7">
    <location>
        <begin position="256"/>
        <end position="273"/>
    </location>
</feature>
<evidence type="ECO:0000313" key="8">
    <source>
        <dbReference type="EMBL" id="STS79464.1"/>
    </source>
</evidence>
<feature type="transmembrane region" description="Helical" evidence="7">
    <location>
        <begin position="313"/>
        <end position="339"/>
    </location>
</feature>
<comment type="subcellular location">
    <subcellularLocation>
        <location evidence="1">Membrane</location>
        <topology evidence="1">Multi-pass membrane protein</topology>
    </subcellularLocation>
</comment>
<keyword evidence="4 7" id="KW-0812">Transmembrane</keyword>
<evidence type="ECO:0000256" key="2">
    <source>
        <dbReference type="ARBA" id="ARBA00005697"/>
    </source>
</evidence>